<dbReference type="SUPFAM" id="SSF46689">
    <property type="entry name" value="Homeodomain-like"/>
    <property type="match status" value="1"/>
</dbReference>
<sequence length="246" mass="29209">MGFFMSRKSKYSFDQKIWAVEQYLNGNRSSVEIAKRLKMPSKSGAMQVRRWVHQYQSNRDTLLSNAQYNNHYSKAFKEKVVQEYLAGKMSLPSLANKYGIRSNGTVSEWVSKYNSHIENRDYDPHPEVYMTKARRKTTQQERIQIVQYCLNHDKNYTQTAVKFDCSYQQVYSWTHKYLANGETGLTDKRGRHKKPEELTELELANRKIKELERQLKEEQTKNEFLKKLDQLERMCLPDNQDTDKPQ</sequence>
<dbReference type="Gene3D" id="1.10.10.10">
    <property type="entry name" value="Winged helix-like DNA-binding domain superfamily/Winged helix DNA-binding domain"/>
    <property type="match status" value="2"/>
</dbReference>
<feature type="domain" description="Insertion element IS150 protein InsJ-like helix-turn-helix" evidence="2">
    <location>
        <begin position="76"/>
        <end position="115"/>
    </location>
</feature>
<evidence type="ECO:0000259" key="2">
    <source>
        <dbReference type="Pfam" id="PF13518"/>
    </source>
</evidence>
<organism evidence="3 4">
    <name type="scientific">Lactobacillus crispatus</name>
    <dbReference type="NCBI Taxonomy" id="47770"/>
    <lineage>
        <taxon>Bacteria</taxon>
        <taxon>Bacillati</taxon>
        <taxon>Bacillota</taxon>
        <taxon>Bacilli</taxon>
        <taxon>Lactobacillales</taxon>
        <taxon>Lactobacillaceae</taxon>
        <taxon>Lactobacillus</taxon>
    </lineage>
</organism>
<comment type="caution">
    <text evidence="3">The sequence shown here is derived from an EMBL/GenBank/DDBJ whole genome shotgun (WGS) entry which is preliminary data.</text>
</comment>
<dbReference type="InterPro" id="IPR010921">
    <property type="entry name" value="Trp_repressor/repl_initiator"/>
</dbReference>
<dbReference type="InterPro" id="IPR055247">
    <property type="entry name" value="InsJ-like_HTH"/>
</dbReference>
<gene>
    <name evidence="3" type="ORF">ERD32_12830</name>
</gene>
<dbReference type="InterPro" id="IPR009057">
    <property type="entry name" value="Homeodomain-like_sf"/>
</dbReference>
<evidence type="ECO:0000313" key="3">
    <source>
        <dbReference type="EMBL" id="RXF52644.1"/>
    </source>
</evidence>
<feature type="domain" description="Insertion element IS150 protein InsJ-like helix-turn-helix" evidence="2">
    <location>
        <begin position="141"/>
        <end position="191"/>
    </location>
</feature>
<dbReference type="GO" id="GO:0043565">
    <property type="term" value="F:sequence-specific DNA binding"/>
    <property type="evidence" value="ECO:0007669"/>
    <property type="project" value="InterPro"/>
</dbReference>
<evidence type="ECO:0000313" key="4">
    <source>
        <dbReference type="Proteomes" id="UP000289808"/>
    </source>
</evidence>
<accession>A0A4Q0LL26</accession>
<dbReference type="PANTHER" id="PTHR33795">
    <property type="entry name" value="INSERTION ELEMENT IS150 PROTEIN INSJ"/>
    <property type="match status" value="1"/>
</dbReference>
<evidence type="ECO:0000256" key="1">
    <source>
        <dbReference type="ARBA" id="ARBA00038232"/>
    </source>
</evidence>
<dbReference type="AlphaFoldDB" id="A0A4Q0LL26"/>
<dbReference type="EMBL" id="SCLX01000174">
    <property type="protein sequence ID" value="RXF52644.1"/>
    <property type="molecule type" value="Genomic_DNA"/>
</dbReference>
<dbReference type="InterPro" id="IPR052057">
    <property type="entry name" value="IS150/IS1296_orfA-like"/>
</dbReference>
<proteinExistence type="inferred from homology"/>
<dbReference type="InterPro" id="IPR036388">
    <property type="entry name" value="WH-like_DNA-bd_sf"/>
</dbReference>
<dbReference type="Pfam" id="PF13518">
    <property type="entry name" value="HTH_28"/>
    <property type="match status" value="2"/>
</dbReference>
<protein>
    <submittedName>
        <fullName evidence="3">Transposase</fullName>
    </submittedName>
</protein>
<dbReference type="PANTHER" id="PTHR33795:SF1">
    <property type="entry name" value="INSERTION ELEMENT IS150 PROTEIN INSJ"/>
    <property type="match status" value="1"/>
</dbReference>
<dbReference type="Proteomes" id="UP000289808">
    <property type="component" value="Unassembled WGS sequence"/>
</dbReference>
<dbReference type="SUPFAM" id="SSF48295">
    <property type="entry name" value="TrpR-like"/>
    <property type="match status" value="2"/>
</dbReference>
<reference evidence="3 4" key="1">
    <citation type="submission" date="2019-01" db="EMBL/GenBank/DDBJ databases">
        <title>The genome sequence of Lactobacillus crispatus L49.</title>
        <authorList>
            <person name="Zhong J."/>
            <person name="Zhang J."/>
        </authorList>
    </citation>
    <scope>NUCLEOTIDE SEQUENCE [LARGE SCALE GENOMIC DNA]</scope>
    <source>
        <strain evidence="3 4">L49</strain>
    </source>
</reference>
<name>A0A4Q0LL26_9LACO</name>
<comment type="similarity">
    <text evidence="1">Belongs to the IS150/IS1296 orfA family.</text>
</comment>